<feature type="domain" description="DUF1206" evidence="2">
    <location>
        <begin position="65"/>
        <end position="129"/>
    </location>
</feature>
<evidence type="ECO:0000259" key="2">
    <source>
        <dbReference type="Pfam" id="PF06724"/>
    </source>
</evidence>
<sequence>MAERQQHGDDGSEYASGLVASGVGKAAKHEASDRRAEALAEAKERVAEVAQRTNQSSTVRGIARAGLAANGLVHMLIGFIALTIAWGGTGSADQSGALAAVAAGPGGTLVLWIAGVALLGLALWQLTLVVWETAPNWRTLQFRRLKDVGKAMGFSGMGIASLYFAIGGRSDSAENSRTFSQVMLGSPGGIIVLCAVGGTVAGVGFGLIYRGVSQNFREDFETPGSLVTDRVVRVFGVAGHVAKGTALVVVGGLFIAAAVFADPEQAGGLDGALKYVAALPAGTILLTLVATGFILYGFYLFARARYLRRI</sequence>
<keyword evidence="1" id="KW-0472">Membrane</keyword>
<evidence type="ECO:0000313" key="4">
    <source>
        <dbReference type="Proteomes" id="UP000541033"/>
    </source>
</evidence>
<feature type="domain" description="DUF1206" evidence="2">
    <location>
        <begin position="238"/>
        <end position="306"/>
    </location>
</feature>
<accession>A0A7X5R3N3</accession>
<gene>
    <name evidence="3" type="ORF">FHX76_002936</name>
</gene>
<protein>
    <recommendedName>
        <fullName evidence="2">DUF1206 domain-containing protein</fullName>
    </recommendedName>
</protein>
<dbReference type="Pfam" id="PF06724">
    <property type="entry name" value="DUF1206"/>
    <property type="match status" value="2"/>
</dbReference>
<feature type="transmembrane region" description="Helical" evidence="1">
    <location>
        <begin position="240"/>
        <end position="261"/>
    </location>
</feature>
<feature type="transmembrane region" description="Helical" evidence="1">
    <location>
        <begin position="281"/>
        <end position="302"/>
    </location>
</feature>
<dbReference type="InterPro" id="IPR009597">
    <property type="entry name" value="DUF1206"/>
</dbReference>
<reference evidence="3 4" key="1">
    <citation type="submission" date="2020-02" db="EMBL/GenBank/DDBJ databases">
        <title>Sequencing the genomes of 1000 actinobacteria strains.</title>
        <authorList>
            <person name="Klenk H.-P."/>
        </authorList>
    </citation>
    <scope>NUCLEOTIDE SEQUENCE [LARGE SCALE GENOMIC DNA]</scope>
    <source>
        <strain evidence="3 4">DSM 27960</strain>
    </source>
</reference>
<dbReference type="EMBL" id="JAAMOX010000003">
    <property type="protein sequence ID" value="NIH55021.1"/>
    <property type="molecule type" value="Genomic_DNA"/>
</dbReference>
<name>A0A7X5R3N3_9MICO</name>
<proteinExistence type="predicted"/>
<feature type="transmembrane region" description="Helical" evidence="1">
    <location>
        <begin position="188"/>
        <end position="209"/>
    </location>
</feature>
<evidence type="ECO:0000313" key="3">
    <source>
        <dbReference type="EMBL" id="NIH55021.1"/>
    </source>
</evidence>
<comment type="caution">
    <text evidence="3">The sequence shown here is derived from an EMBL/GenBank/DDBJ whole genome shotgun (WGS) entry which is preliminary data.</text>
</comment>
<feature type="transmembrane region" description="Helical" evidence="1">
    <location>
        <begin position="109"/>
        <end position="131"/>
    </location>
</feature>
<dbReference type="RefSeq" id="WP_167151892.1">
    <property type="nucleotide sequence ID" value="NZ_JAAMOX010000003.1"/>
</dbReference>
<dbReference type="AlphaFoldDB" id="A0A7X5R3N3"/>
<organism evidence="3 4">
    <name type="scientific">Lysinibacter cavernae</name>
    <dbReference type="NCBI Taxonomy" id="1640652"/>
    <lineage>
        <taxon>Bacteria</taxon>
        <taxon>Bacillati</taxon>
        <taxon>Actinomycetota</taxon>
        <taxon>Actinomycetes</taxon>
        <taxon>Micrococcales</taxon>
        <taxon>Microbacteriaceae</taxon>
        <taxon>Lysinibacter</taxon>
    </lineage>
</organism>
<keyword evidence="4" id="KW-1185">Reference proteome</keyword>
<dbReference type="Proteomes" id="UP000541033">
    <property type="component" value="Unassembled WGS sequence"/>
</dbReference>
<feature type="transmembrane region" description="Helical" evidence="1">
    <location>
        <begin position="151"/>
        <end position="168"/>
    </location>
</feature>
<evidence type="ECO:0000256" key="1">
    <source>
        <dbReference type="SAM" id="Phobius"/>
    </source>
</evidence>
<keyword evidence="1" id="KW-1133">Transmembrane helix</keyword>
<feature type="transmembrane region" description="Helical" evidence="1">
    <location>
        <begin position="67"/>
        <end position="89"/>
    </location>
</feature>
<keyword evidence="1" id="KW-0812">Transmembrane</keyword>